<evidence type="ECO:0000256" key="9">
    <source>
        <dbReference type="ARBA" id="ARBA00023065"/>
    </source>
</evidence>
<dbReference type="AlphaFoldDB" id="A6DPW6"/>
<feature type="transmembrane region" description="Helical" evidence="14">
    <location>
        <begin position="186"/>
        <end position="207"/>
    </location>
</feature>
<organism evidence="15 16">
    <name type="scientific">Lentisphaera araneosa HTCC2155</name>
    <dbReference type="NCBI Taxonomy" id="313628"/>
    <lineage>
        <taxon>Bacteria</taxon>
        <taxon>Pseudomonadati</taxon>
        <taxon>Lentisphaerota</taxon>
        <taxon>Lentisphaeria</taxon>
        <taxon>Lentisphaerales</taxon>
        <taxon>Lentisphaeraceae</taxon>
        <taxon>Lentisphaera</taxon>
    </lineage>
</organism>
<dbReference type="eggNOG" id="COG0591">
    <property type="taxonomic scope" value="Bacteria"/>
</dbReference>
<feature type="transmembrane region" description="Helical" evidence="14">
    <location>
        <begin position="269"/>
        <end position="297"/>
    </location>
</feature>
<feature type="transmembrane region" description="Helical" evidence="14">
    <location>
        <begin position="227"/>
        <end position="248"/>
    </location>
</feature>
<dbReference type="GO" id="GO:0006814">
    <property type="term" value="P:sodium ion transport"/>
    <property type="evidence" value="ECO:0007669"/>
    <property type="project" value="UniProtKB-KW"/>
</dbReference>
<dbReference type="Gene3D" id="1.20.1730.10">
    <property type="entry name" value="Sodium/glucose cotransporter"/>
    <property type="match status" value="1"/>
</dbReference>
<protein>
    <submittedName>
        <fullName evidence="15">Na+/solute symporter</fullName>
    </submittedName>
</protein>
<dbReference type="RefSeq" id="WP_007279897.1">
    <property type="nucleotide sequence ID" value="NZ_ABCK01000017.1"/>
</dbReference>
<feature type="transmembrane region" description="Helical" evidence="14">
    <location>
        <begin position="124"/>
        <end position="153"/>
    </location>
</feature>
<evidence type="ECO:0000256" key="11">
    <source>
        <dbReference type="ARBA" id="ARBA00023201"/>
    </source>
</evidence>
<keyword evidence="7 14" id="KW-1133">Transmembrane helix</keyword>
<feature type="transmembrane region" description="Helical" evidence="14">
    <location>
        <begin position="317"/>
        <end position="339"/>
    </location>
</feature>
<gene>
    <name evidence="15" type="ORF">LNTAR_20107</name>
</gene>
<dbReference type="InterPro" id="IPR038377">
    <property type="entry name" value="Na/Glc_symporter_sf"/>
</dbReference>
<evidence type="ECO:0000256" key="2">
    <source>
        <dbReference type="ARBA" id="ARBA00006434"/>
    </source>
</evidence>
<dbReference type="InterPro" id="IPR050277">
    <property type="entry name" value="Sodium:Solute_Symporter"/>
</dbReference>
<evidence type="ECO:0000256" key="10">
    <source>
        <dbReference type="ARBA" id="ARBA00023136"/>
    </source>
</evidence>
<comment type="caution">
    <text evidence="15">The sequence shown here is derived from an EMBL/GenBank/DDBJ whole genome shotgun (WGS) entry which is preliminary data.</text>
</comment>
<feature type="transmembrane region" description="Helical" evidence="14">
    <location>
        <begin position="562"/>
        <end position="582"/>
    </location>
</feature>
<dbReference type="Pfam" id="PF00474">
    <property type="entry name" value="SSF"/>
    <property type="match status" value="1"/>
</dbReference>
<evidence type="ECO:0000256" key="1">
    <source>
        <dbReference type="ARBA" id="ARBA00004651"/>
    </source>
</evidence>
<feature type="transmembrane region" description="Helical" evidence="14">
    <location>
        <begin position="159"/>
        <end position="179"/>
    </location>
</feature>
<keyword evidence="16" id="KW-1185">Reference proteome</keyword>
<feature type="transmembrane region" description="Helical" evidence="14">
    <location>
        <begin position="433"/>
        <end position="453"/>
    </location>
</feature>
<evidence type="ECO:0000313" key="16">
    <source>
        <dbReference type="Proteomes" id="UP000004947"/>
    </source>
</evidence>
<keyword evidence="9" id="KW-0406">Ion transport</keyword>
<dbReference type="STRING" id="313628.LNTAR_20107"/>
<evidence type="ECO:0000256" key="5">
    <source>
        <dbReference type="ARBA" id="ARBA00022692"/>
    </source>
</evidence>
<dbReference type="PANTHER" id="PTHR48086">
    <property type="entry name" value="SODIUM/PROLINE SYMPORTER-RELATED"/>
    <property type="match status" value="1"/>
</dbReference>
<keyword evidence="3" id="KW-0813">Transport</keyword>
<dbReference type="PANTHER" id="PTHR48086:SF3">
    <property type="entry name" value="SODIUM_PROLINE SYMPORTER"/>
    <property type="match status" value="1"/>
</dbReference>
<dbReference type="PROSITE" id="PS50283">
    <property type="entry name" value="NA_SOLUT_SYMP_3"/>
    <property type="match status" value="1"/>
</dbReference>
<dbReference type="InterPro" id="IPR001734">
    <property type="entry name" value="Na/solute_symporter"/>
</dbReference>
<comment type="similarity">
    <text evidence="2 13">Belongs to the sodium:solute symporter (SSF) (TC 2.A.21) family.</text>
</comment>
<evidence type="ECO:0000256" key="7">
    <source>
        <dbReference type="ARBA" id="ARBA00022989"/>
    </source>
</evidence>
<feature type="transmembrane region" description="Helical" evidence="14">
    <location>
        <begin position="45"/>
        <end position="64"/>
    </location>
</feature>
<reference evidence="15 16" key="1">
    <citation type="journal article" date="2010" name="J. Bacteriol.">
        <title>Genome sequence of Lentisphaera araneosa HTCC2155T, the type species of the order Lentisphaerales in the phylum Lentisphaerae.</title>
        <authorList>
            <person name="Thrash J.C."/>
            <person name="Cho J.C."/>
            <person name="Vergin K.L."/>
            <person name="Morris R.M."/>
            <person name="Giovannoni S.J."/>
        </authorList>
    </citation>
    <scope>NUCLEOTIDE SEQUENCE [LARGE SCALE GENOMIC DNA]</scope>
    <source>
        <strain evidence="15 16">HTCC2155</strain>
    </source>
</reference>
<feature type="transmembrane region" description="Helical" evidence="14">
    <location>
        <begin position="76"/>
        <end position="97"/>
    </location>
</feature>
<dbReference type="OrthoDB" id="9780119at2"/>
<evidence type="ECO:0000313" key="15">
    <source>
        <dbReference type="EMBL" id="EDM26411.1"/>
    </source>
</evidence>
<proteinExistence type="inferred from homology"/>
<feature type="transmembrane region" description="Helical" evidence="14">
    <location>
        <begin position="6"/>
        <end position="24"/>
    </location>
</feature>
<dbReference type="EMBL" id="ABCK01000017">
    <property type="protein sequence ID" value="EDM26411.1"/>
    <property type="molecule type" value="Genomic_DNA"/>
</dbReference>
<evidence type="ECO:0000256" key="13">
    <source>
        <dbReference type="RuleBase" id="RU362091"/>
    </source>
</evidence>
<keyword evidence="4" id="KW-1003">Cell membrane</keyword>
<feature type="transmembrane region" description="Helical" evidence="14">
    <location>
        <begin position="374"/>
        <end position="394"/>
    </location>
</feature>
<feature type="transmembrane region" description="Helical" evidence="14">
    <location>
        <begin position="406"/>
        <end position="426"/>
    </location>
</feature>
<evidence type="ECO:0000256" key="4">
    <source>
        <dbReference type="ARBA" id="ARBA00022475"/>
    </source>
</evidence>
<dbReference type="GO" id="GO:0005886">
    <property type="term" value="C:plasma membrane"/>
    <property type="evidence" value="ECO:0007669"/>
    <property type="project" value="UniProtKB-SubCell"/>
</dbReference>
<keyword evidence="5 14" id="KW-0812">Transmembrane</keyword>
<comment type="catalytic activity">
    <reaction evidence="12">
        <text>L-proline(in) + Na(+)(in) = L-proline(out) + Na(+)(out)</text>
        <dbReference type="Rhea" id="RHEA:28967"/>
        <dbReference type="ChEBI" id="CHEBI:29101"/>
        <dbReference type="ChEBI" id="CHEBI:60039"/>
    </reaction>
</comment>
<evidence type="ECO:0000256" key="8">
    <source>
        <dbReference type="ARBA" id="ARBA00023053"/>
    </source>
</evidence>
<keyword evidence="8" id="KW-0915">Sodium</keyword>
<evidence type="ECO:0000256" key="6">
    <source>
        <dbReference type="ARBA" id="ARBA00022847"/>
    </source>
</evidence>
<dbReference type="GO" id="GO:0015293">
    <property type="term" value="F:symporter activity"/>
    <property type="evidence" value="ECO:0007669"/>
    <property type="project" value="UniProtKB-KW"/>
</dbReference>
<keyword evidence="6" id="KW-0769">Symport</keyword>
<dbReference type="Proteomes" id="UP000004947">
    <property type="component" value="Unassembled WGS sequence"/>
</dbReference>
<name>A6DPW6_9BACT</name>
<feature type="transmembrane region" description="Helical" evidence="14">
    <location>
        <begin position="476"/>
        <end position="500"/>
    </location>
</feature>
<keyword evidence="10 14" id="KW-0472">Membrane</keyword>
<keyword evidence="11" id="KW-0739">Sodium transport</keyword>
<evidence type="ECO:0000256" key="12">
    <source>
        <dbReference type="ARBA" id="ARBA00033708"/>
    </source>
</evidence>
<evidence type="ECO:0000256" key="3">
    <source>
        <dbReference type="ARBA" id="ARBA00022448"/>
    </source>
</evidence>
<comment type="subcellular location">
    <subcellularLocation>
        <location evidence="1">Cell membrane</location>
        <topology evidence="1">Multi-pass membrane protein</topology>
    </subcellularLocation>
</comment>
<accession>A6DPW6</accession>
<feature type="transmembrane region" description="Helical" evidence="14">
    <location>
        <begin position="539"/>
        <end position="556"/>
    </location>
</feature>
<evidence type="ECO:0000256" key="14">
    <source>
        <dbReference type="SAM" id="Phobius"/>
    </source>
</evidence>
<sequence length="593" mass="65820">MIEFTLVGWDWIVIALYLVFIMGIGQVFKNVNSDASDFFRGGGNMLWWIAGMSAIVASISAWSFTAAAAKVYQTGFLLPGIWWIAGGIAVPVLWFIAPRFRQMRVITSLEAVYKRFGLASEQMYVYLVMPMSLFWGGVGLNAVAVFFASALSIDTNTTIIGMTTIVTVMSLFGGQWAVAASDFVQGLLMFLTVLVVVYFSVNLPEIGGVSNLHNVLPDRHFDFTENARPVVLLLWVAVTLLTLTLISIDLNGEGFKYLVAKDGKQVRKMVIMMAVIIVIIPLKSIMQLPAICAAVVYPDMTAVFPDMKVPAEGAFLAMAFKTLPQGMMGLLICGIFAAAMSSMDTAVNRNAGYFVRNVYLKYVNKDSSGEQQLLVGRIFTVVFGLIIILIAIAFNKLREMNLFDIFQVLNGMILMPLMIPVVLGILYKKTPSWSAWSTVLVGLISGAFAKMLYSDELALKILSETAPLNAAEQADIQYIFITIIVFVVSVSWFFMTSIFYKKSSPEFIQQVDVFFEDMARPIDHDLEDIKHQDGMQYKMLGFMCLVFGGFILLGMLIPNELSGRLCFLFVGGVIFSIGLMLYRKYLKSTKDEV</sequence>